<dbReference type="OrthoDB" id="5073834at2"/>
<evidence type="ECO:0000313" key="1">
    <source>
        <dbReference type="EMBL" id="PFG16278.1"/>
    </source>
</evidence>
<dbReference type="EMBL" id="PDJC01000001">
    <property type="protein sequence ID" value="PFG16278.1"/>
    <property type="molecule type" value="Genomic_DNA"/>
</dbReference>
<keyword evidence="2" id="KW-1185">Reference proteome</keyword>
<dbReference type="RefSeq" id="WP_098459833.1">
    <property type="nucleotide sequence ID" value="NZ_PDJC01000001.1"/>
</dbReference>
<dbReference type="AlphaFoldDB" id="A0A2A9CPK5"/>
<proteinExistence type="predicted"/>
<organism evidence="1 2">
    <name type="scientific">Propionicimonas paludicola</name>
    <dbReference type="NCBI Taxonomy" id="185243"/>
    <lineage>
        <taxon>Bacteria</taxon>
        <taxon>Bacillati</taxon>
        <taxon>Actinomycetota</taxon>
        <taxon>Actinomycetes</taxon>
        <taxon>Propionibacteriales</taxon>
        <taxon>Nocardioidaceae</taxon>
        <taxon>Propionicimonas</taxon>
    </lineage>
</organism>
<protein>
    <submittedName>
        <fullName evidence="1">Uncharacterized protein</fullName>
    </submittedName>
</protein>
<evidence type="ECO:0000313" key="2">
    <source>
        <dbReference type="Proteomes" id="UP000226079"/>
    </source>
</evidence>
<accession>A0A2A9CPK5</accession>
<reference evidence="1 2" key="1">
    <citation type="submission" date="2017-10" db="EMBL/GenBank/DDBJ databases">
        <title>Sequencing the genomes of 1000 actinobacteria strains.</title>
        <authorList>
            <person name="Klenk H.-P."/>
        </authorList>
    </citation>
    <scope>NUCLEOTIDE SEQUENCE [LARGE SCALE GENOMIC DNA]</scope>
    <source>
        <strain evidence="1 2">DSM 15597</strain>
    </source>
</reference>
<sequence length="96" mass="10374">MQGFGPVNLNMAELVEISNLVNREVCNPIGEQVLARAQADADGFAQSGNYRDTLRLEPDVRDGVEDWAHTRVVSGARYGHIVEAKHGTLARALGSA</sequence>
<name>A0A2A9CPK5_9ACTN</name>
<gene>
    <name evidence="1" type="ORF">ATK74_0812</name>
</gene>
<comment type="caution">
    <text evidence="1">The sequence shown here is derived from an EMBL/GenBank/DDBJ whole genome shotgun (WGS) entry which is preliminary data.</text>
</comment>
<dbReference type="Proteomes" id="UP000226079">
    <property type="component" value="Unassembled WGS sequence"/>
</dbReference>